<keyword evidence="4 6" id="KW-0520">NAD</keyword>
<comment type="function">
    <text evidence="6">Quinone reductase that provides resistance to thiol-specific stress caused by electrophilic quinones.</text>
</comment>
<dbReference type="EC" id="1.6.5.-" evidence="6"/>
<dbReference type="PANTHER" id="PTHR43741">
    <property type="entry name" value="FMN-DEPENDENT NADH-AZOREDUCTASE 1"/>
    <property type="match status" value="1"/>
</dbReference>
<proteinExistence type="inferred from homology"/>
<comment type="cofactor">
    <cofactor evidence="6">
        <name>FMN</name>
        <dbReference type="ChEBI" id="CHEBI:58210"/>
    </cofactor>
    <text evidence="6">Binds 1 FMN per subunit.</text>
</comment>
<dbReference type="Pfam" id="PF02525">
    <property type="entry name" value="Flavodoxin_2"/>
    <property type="match status" value="1"/>
</dbReference>
<protein>
    <recommendedName>
        <fullName evidence="6">FMN dependent NADH:quinone oxidoreductase</fullName>
        <ecNumber evidence="6">1.6.5.-</ecNumber>
    </recommendedName>
    <alternativeName>
        <fullName evidence="6">Azo-dye reductase</fullName>
    </alternativeName>
    <alternativeName>
        <fullName evidence="6">FMN-dependent NADH-azo compound oxidoreductase</fullName>
    </alternativeName>
    <alternativeName>
        <fullName evidence="6">FMN-dependent NADH-azoreductase</fullName>
        <ecNumber evidence="6">1.7.1.17</ecNumber>
    </alternativeName>
</protein>
<dbReference type="KEGG" id="amx:AM2010_562"/>
<comment type="catalytic activity">
    <reaction evidence="5">
        <text>N,N-dimethyl-1,4-phenylenediamine + anthranilate + 2 NAD(+) = 2-(4-dimethylaminophenyl)diazenylbenzoate + 2 NADH + 2 H(+)</text>
        <dbReference type="Rhea" id="RHEA:55872"/>
        <dbReference type="ChEBI" id="CHEBI:15378"/>
        <dbReference type="ChEBI" id="CHEBI:15783"/>
        <dbReference type="ChEBI" id="CHEBI:16567"/>
        <dbReference type="ChEBI" id="CHEBI:57540"/>
        <dbReference type="ChEBI" id="CHEBI:57945"/>
        <dbReference type="ChEBI" id="CHEBI:71579"/>
        <dbReference type="EC" id="1.7.1.17"/>
    </reaction>
    <physiologicalReaction direction="right-to-left" evidence="5">
        <dbReference type="Rhea" id="RHEA:55874"/>
    </physiologicalReaction>
</comment>
<dbReference type="PANTHER" id="PTHR43741:SF4">
    <property type="entry name" value="FMN-DEPENDENT NADH:QUINONE OXIDOREDUCTASE"/>
    <property type="match status" value="1"/>
</dbReference>
<dbReference type="InterPro" id="IPR023048">
    <property type="entry name" value="NADH:quinone_OxRdtase_FMN_depd"/>
</dbReference>
<feature type="binding site" evidence="6">
    <location>
        <begin position="15"/>
        <end position="17"/>
    </location>
    <ligand>
        <name>FMN</name>
        <dbReference type="ChEBI" id="CHEBI:58210"/>
    </ligand>
</feature>
<dbReference type="InterPro" id="IPR050104">
    <property type="entry name" value="FMN-dep_NADH:Q_OxRdtase_AzoR1"/>
</dbReference>
<comment type="subunit">
    <text evidence="6">Homodimer.</text>
</comment>
<reference evidence="8 9" key="1">
    <citation type="submission" date="2015-06" db="EMBL/GenBank/DDBJ databases">
        <authorList>
            <person name="Kim K.M."/>
        </authorList>
    </citation>
    <scope>NUCLEOTIDE SEQUENCE [LARGE SCALE GENOMIC DNA]</scope>
    <source>
        <strain evidence="8 9">KCTC 22370</strain>
    </source>
</reference>
<keyword evidence="9" id="KW-1185">Reference proteome</keyword>
<comment type="caution">
    <text evidence="6">Lacks conserved residue(s) required for the propagation of feature annotation.</text>
</comment>
<dbReference type="STRING" id="543877.AM2010_562"/>
<dbReference type="GO" id="GO:0016655">
    <property type="term" value="F:oxidoreductase activity, acting on NAD(P)H, quinone or similar compound as acceptor"/>
    <property type="evidence" value="ECO:0007669"/>
    <property type="project" value="InterPro"/>
</dbReference>
<feature type="domain" description="Flavodoxin-like fold" evidence="7">
    <location>
        <begin position="1"/>
        <end position="197"/>
    </location>
</feature>
<dbReference type="AlphaFoldDB" id="A0A0G3X7S4"/>
<accession>A0A0G3X7S4</accession>
<dbReference type="HAMAP" id="MF_01216">
    <property type="entry name" value="Azoreductase_type1"/>
    <property type="match status" value="1"/>
</dbReference>
<dbReference type="EMBL" id="CP011805">
    <property type="protein sequence ID" value="AKM06649.1"/>
    <property type="molecule type" value="Genomic_DNA"/>
</dbReference>
<comment type="function">
    <text evidence="6">Also exhibits azoreductase activity. Catalyzes the reductive cleavage of the azo bond in aromatic azo compounds to the corresponding amines.</text>
</comment>
<keyword evidence="3 6" id="KW-0560">Oxidoreductase</keyword>
<dbReference type="Gene3D" id="3.40.50.360">
    <property type="match status" value="1"/>
</dbReference>
<dbReference type="EC" id="1.7.1.17" evidence="6"/>
<evidence type="ECO:0000256" key="2">
    <source>
        <dbReference type="ARBA" id="ARBA00022643"/>
    </source>
</evidence>
<evidence type="ECO:0000256" key="6">
    <source>
        <dbReference type="HAMAP-Rule" id="MF_01216"/>
    </source>
</evidence>
<comment type="catalytic activity">
    <reaction evidence="6">
        <text>2 a quinone + NADH + H(+) = 2 a 1,4-benzosemiquinone + NAD(+)</text>
        <dbReference type="Rhea" id="RHEA:65952"/>
        <dbReference type="ChEBI" id="CHEBI:15378"/>
        <dbReference type="ChEBI" id="CHEBI:57540"/>
        <dbReference type="ChEBI" id="CHEBI:57945"/>
        <dbReference type="ChEBI" id="CHEBI:132124"/>
        <dbReference type="ChEBI" id="CHEBI:134225"/>
    </reaction>
</comment>
<dbReference type="Proteomes" id="UP000037643">
    <property type="component" value="Chromosome"/>
</dbReference>
<evidence type="ECO:0000256" key="5">
    <source>
        <dbReference type="ARBA" id="ARBA00048542"/>
    </source>
</evidence>
<keyword evidence="1 6" id="KW-0285">Flavoprotein</keyword>
<dbReference type="InterPro" id="IPR029039">
    <property type="entry name" value="Flavoprotein-like_sf"/>
</dbReference>
<evidence type="ECO:0000256" key="3">
    <source>
        <dbReference type="ARBA" id="ARBA00023002"/>
    </source>
</evidence>
<dbReference type="GO" id="GO:0010181">
    <property type="term" value="F:FMN binding"/>
    <property type="evidence" value="ECO:0007669"/>
    <property type="project" value="UniProtKB-UniRule"/>
</dbReference>
<dbReference type="GO" id="GO:0009055">
    <property type="term" value="F:electron transfer activity"/>
    <property type="evidence" value="ECO:0007669"/>
    <property type="project" value="UniProtKB-UniRule"/>
</dbReference>
<dbReference type="OrthoDB" id="9787136at2"/>
<dbReference type="PATRIC" id="fig|543877.4.peg.567"/>
<evidence type="ECO:0000256" key="1">
    <source>
        <dbReference type="ARBA" id="ARBA00022630"/>
    </source>
</evidence>
<sequence>MQILRIDSASTGENSVSRVLTQATVDHFRAAHPETTVIERDLVADPLPHIDVARTGAIRQPPETHDAAMAAVFPEERAVLEEFLASDIVIVGAPMYNFSIPSQLKAWIDRLGVPGVTFTYKDGAPQGLAGGRRVIVASARGGAYEMGGPAEHQETLLRDFFGFIGLPDVTFIRAEKTGFGAEVRDQAIADARERIAQL</sequence>
<name>A0A0G3X7S4_9SPHN</name>
<evidence type="ECO:0000313" key="9">
    <source>
        <dbReference type="Proteomes" id="UP000037643"/>
    </source>
</evidence>
<dbReference type="GO" id="GO:0016652">
    <property type="term" value="F:oxidoreductase activity, acting on NAD(P)H as acceptor"/>
    <property type="evidence" value="ECO:0007669"/>
    <property type="project" value="UniProtKB-UniRule"/>
</dbReference>
<dbReference type="RefSeq" id="WP_047805784.1">
    <property type="nucleotide sequence ID" value="NZ_CP011805.1"/>
</dbReference>
<comment type="similarity">
    <text evidence="6">Belongs to the azoreductase type 1 family.</text>
</comment>
<organism evidence="8 9">
    <name type="scientific">Pelagerythrobacter marensis</name>
    <dbReference type="NCBI Taxonomy" id="543877"/>
    <lineage>
        <taxon>Bacteria</taxon>
        <taxon>Pseudomonadati</taxon>
        <taxon>Pseudomonadota</taxon>
        <taxon>Alphaproteobacteria</taxon>
        <taxon>Sphingomonadales</taxon>
        <taxon>Erythrobacteraceae</taxon>
        <taxon>Pelagerythrobacter</taxon>
    </lineage>
</organism>
<evidence type="ECO:0000313" key="8">
    <source>
        <dbReference type="EMBL" id="AKM06649.1"/>
    </source>
</evidence>
<keyword evidence="2 6" id="KW-0288">FMN</keyword>
<gene>
    <name evidence="6" type="primary">azoR</name>
    <name evidence="8" type="ORF">AM2010_562</name>
</gene>
<feature type="binding site" evidence="6">
    <location>
        <begin position="95"/>
        <end position="98"/>
    </location>
    <ligand>
        <name>FMN</name>
        <dbReference type="ChEBI" id="CHEBI:58210"/>
    </ligand>
</feature>
<evidence type="ECO:0000256" key="4">
    <source>
        <dbReference type="ARBA" id="ARBA00023027"/>
    </source>
</evidence>
<dbReference type="SUPFAM" id="SSF52218">
    <property type="entry name" value="Flavoproteins"/>
    <property type="match status" value="1"/>
</dbReference>
<dbReference type="InterPro" id="IPR003680">
    <property type="entry name" value="Flavodoxin_fold"/>
</dbReference>
<evidence type="ECO:0000259" key="7">
    <source>
        <dbReference type="Pfam" id="PF02525"/>
    </source>
</evidence>